<protein>
    <submittedName>
        <fullName evidence="2">Uncharacterized protein</fullName>
    </submittedName>
</protein>
<name>A0A5J6V936_9MICO</name>
<evidence type="ECO:0000313" key="2">
    <source>
        <dbReference type="EMBL" id="QFG69512.1"/>
    </source>
</evidence>
<dbReference type="EMBL" id="CP044427">
    <property type="protein sequence ID" value="QFG69512.1"/>
    <property type="molecule type" value="Genomic_DNA"/>
</dbReference>
<gene>
    <name evidence="2" type="ORF">FY030_13085</name>
</gene>
<dbReference type="RefSeq" id="WP_158061894.1">
    <property type="nucleotide sequence ID" value="NZ_CP044427.1"/>
</dbReference>
<dbReference type="AlphaFoldDB" id="A0A5J6V936"/>
<proteinExistence type="predicted"/>
<keyword evidence="3" id="KW-1185">Reference proteome</keyword>
<feature type="coiled-coil region" evidence="1">
    <location>
        <begin position="95"/>
        <end position="122"/>
    </location>
</feature>
<dbReference type="OrthoDB" id="5197758at2"/>
<sequence>MPLRVSVGRRCAVERFSSDDVWPEHPKPHWRETLRYAQTHGWSLESGGHWGTIFCPTRECFKPIYATGTGGETVAKDTKKLVDRCPHYTGPPGVLAGAELKLNQAERLITAAEALYERDETDKAFELLAGADELLNDGEMDEATWDEAGRLIDARDALEAEAAAAFVEAAVEPIEAPLAVALADERVDDARRDLRTKHLPTDRVRELRDQANALRRRTDALRARIVT</sequence>
<organism evidence="2 3">
    <name type="scientific">Ornithinimicrobium pratense</name>
    <dbReference type="NCBI Taxonomy" id="2593973"/>
    <lineage>
        <taxon>Bacteria</taxon>
        <taxon>Bacillati</taxon>
        <taxon>Actinomycetota</taxon>
        <taxon>Actinomycetes</taxon>
        <taxon>Micrococcales</taxon>
        <taxon>Ornithinimicrobiaceae</taxon>
        <taxon>Ornithinimicrobium</taxon>
    </lineage>
</organism>
<reference evidence="2 3" key="1">
    <citation type="submission" date="2019-09" db="EMBL/GenBank/DDBJ databases">
        <title>Serinicoccus pratensis sp. nov., isolated from meadow soil.</title>
        <authorList>
            <person name="Zhang W."/>
        </authorList>
    </citation>
    <scope>NUCLEOTIDE SEQUENCE [LARGE SCALE GENOMIC DNA]</scope>
    <source>
        <strain evidence="2 3">W204</strain>
    </source>
</reference>
<evidence type="ECO:0000313" key="3">
    <source>
        <dbReference type="Proteomes" id="UP000326546"/>
    </source>
</evidence>
<dbReference type="Proteomes" id="UP000326546">
    <property type="component" value="Chromosome"/>
</dbReference>
<evidence type="ECO:0000256" key="1">
    <source>
        <dbReference type="SAM" id="Coils"/>
    </source>
</evidence>
<dbReference type="KEGG" id="serw:FY030_13085"/>
<accession>A0A5J6V936</accession>
<keyword evidence="1" id="KW-0175">Coiled coil</keyword>